<dbReference type="InterPro" id="IPR006549">
    <property type="entry name" value="HAD-SF_hydro_IIIA"/>
</dbReference>
<evidence type="ECO:0000256" key="2">
    <source>
        <dbReference type="ARBA" id="ARBA00005628"/>
    </source>
</evidence>
<protein>
    <recommendedName>
        <fullName evidence="7">D,D-heptose 1,7-bisphosphate phosphatase</fullName>
    </recommendedName>
</protein>
<name>A0ABW5URI4_9BURK</name>
<evidence type="ECO:0000313" key="8">
    <source>
        <dbReference type="EMBL" id="MFD2756060.1"/>
    </source>
</evidence>
<dbReference type="PANTHER" id="PTHR42891">
    <property type="entry name" value="D-GLYCERO-BETA-D-MANNO-HEPTOSE-1,7-BISPHOSPHATE 7-PHOSPHATASE"/>
    <property type="match status" value="1"/>
</dbReference>
<dbReference type="NCBIfam" id="TIGR01662">
    <property type="entry name" value="HAD-SF-IIIA"/>
    <property type="match status" value="1"/>
</dbReference>
<gene>
    <name evidence="8" type="ORF">ACFSW6_18480</name>
</gene>
<comment type="similarity">
    <text evidence="2">Belongs to the GmhB family.</text>
</comment>
<comment type="subcellular location">
    <subcellularLocation>
        <location evidence="1">Cytoplasm</location>
    </subcellularLocation>
</comment>
<dbReference type="InterPro" id="IPR004446">
    <property type="entry name" value="Heptose_bisP_phosphatase"/>
</dbReference>
<dbReference type="SUPFAM" id="SSF56784">
    <property type="entry name" value="HAD-like"/>
    <property type="match status" value="1"/>
</dbReference>
<sequence length="212" mass="23862">MTTKKQLRPAIFVDKDGTLIDNVPYNVDPALLTFRPGAVQAMALLAARGYMIVIVTNQSGIARGCFTRAQLMELRDALARRLAEEGHVYLKGFQFCPHGPDEHGRPTCLCRKPRPGLLLEAAMLYGIDLERSWMIGDTLDDVEAGRRAGCKTILYDSGGETLWRNTPLRKPHAHVFHWSEVSRFILEYTGTRKERAVLNLPVMPMNYGHIAR</sequence>
<reference evidence="9" key="1">
    <citation type="journal article" date="2019" name="Int. J. Syst. Evol. Microbiol.">
        <title>The Global Catalogue of Microorganisms (GCM) 10K type strain sequencing project: providing services to taxonomists for standard genome sequencing and annotation.</title>
        <authorList>
            <consortium name="The Broad Institute Genomics Platform"/>
            <consortium name="The Broad Institute Genome Sequencing Center for Infectious Disease"/>
            <person name="Wu L."/>
            <person name="Ma J."/>
        </authorList>
    </citation>
    <scope>NUCLEOTIDE SEQUENCE [LARGE SCALE GENOMIC DNA]</scope>
    <source>
        <strain evidence="9">TISTR 1906</strain>
    </source>
</reference>
<dbReference type="RefSeq" id="WP_083526674.1">
    <property type="nucleotide sequence ID" value="NZ_BCNT01000009.1"/>
</dbReference>
<keyword evidence="5" id="KW-0378">Hydrolase</keyword>
<evidence type="ECO:0000313" key="9">
    <source>
        <dbReference type="Proteomes" id="UP001597463"/>
    </source>
</evidence>
<keyword evidence="9" id="KW-1185">Reference proteome</keyword>
<dbReference type="Proteomes" id="UP001597463">
    <property type="component" value="Unassembled WGS sequence"/>
</dbReference>
<dbReference type="InterPro" id="IPR023214">
    <property type="entry name" value="HAD_sf"/>
</dbReference>
<evidence type="ECO:0000256" key="3">
    <source>
        <dbReference type="ARBA" id="ARBA00022490"/>
    </source>
</evidence>
<accession>A0ABW5URI4</accession>
<keyword evidence="6" id="KW-0119">Carbohydrate metabolism</keyword>
<comment type="caution">
    <text evidence="8">The sequence shown here is derived from an EMBL/GenBank/DDBJ whole genome shotgun (WGS) entry which is preliminary data.</text>
</comment>
<proteinExistence type="inferred from homology"/>
<dbReference type="Pfam" id="PF13242">
    <property type="entry name" value="Hydrolase_like"/>
    <property type="match status" value="1"/>
</dbReference>
<keyword evidence="3" id="KW-0963">Cytoplasm</keyword>
<evidence type="ECO:0000256" key="5">
    <source>
        <dbReference type="ARBA" id="ARBA00022801"/>
    </source>
</evidence>
<dbReference type="Gene3D" id="3.40.50.1000">
    <property type="entry name" value="HAD superfamily/HAD-like"/>
    <property type="match status" value="1"/>
</dbReference>
<evidence type="ECO:0000256" key="6">
    <source>
        <dbReference type="ARBA" id="ARBA00023277"/>
    </source>
</evidence>
<dbReference type="EMBL" id="JBHUMV010000009">
    <property type="protein sequence ID" value="MFD2756060.1"/>
    <property type="molecule type" value="Genomic_DNA"/>
</dbReference>
<dbReference type="InterPro" id="IPR006543">
    <property type="entry name" value="Histidinol-phos"/>
</dbReference>
<evidence type="ECO:0000256" key="1">
    <source>
        <dbReference type="ARBA" id="ARBA00004496"/>
    </source>
</evidence>
<evidence type="ECO:0000256" key="7">
    <source>
        <dbReference type="ARBA" id="ARBA00031828"/>
    </source>
</evidence>
<dbReference type="InterPro" id="IPR036412">
    <property type="entry name" value="HAD-like_sf"/>
</dbReference>
<dbReference type="PANTHER" id="PTHR42891:SF1">
    <property type="entry name" value="D-GLYCERO-BETA-D-MANNO-HEPTOSE-1,7-BISPHOSPHATE 7-PHOSPHATASE"/>
    <property type="match status" value="1"/>
</dbReference>
<dbReference type="CDD" id="cd07503">
    <property type="entry name" value="HAD_HisB-N"/>
    <property type="match status" value="1"/>
</dbReference>
<keyword evidence="4" id="KW-0479">Metal-binding</keyword>
<organism evidence="8 9">
    <name type="scientific">Comamonas terrae</name>
    <dbReference type="NCBI Taxonomy" id="673548"/>
    <lineage>
        <taxon>Bacteria</taxon>
        <taxon>Pseudomonadati</taxon>
        <taxon>Pseudomonadota</taxon>
        <taxon>Betaproteobacteria</taxon>
        <taxon>Burkholderiales</taxon>
        <taxon>Comamonadaceae</taxon>
        <taxon>Comamonas</taxon>
    </lineage>
</organism>
<dbReference type="NCBIfam" id="TIGR01656">
    <property type="entry name" value="Histidinol-ppas"/>
    <property type="match status" value="1"/>
</dbReference>
<evidence type="ECO:0000256" key="4">
    <source>
        <dbReference type="ARBA" id="ARBA00022723"/>
    </source>
</evidence>